<gene>
    <name evidence="1" type="ORF">UR35_C0012G0022</name>
</gene>
<dbReference type="AlphaFoldDB" id="A0A0G0BYS6"/>
<evidence type="ECO:0000313" key="1">
    <source>
        <dbReference type="EMBL" id="KKP44065.1"/>
    </source>
</evidence>
<reference evidence="1 2" key="1">
    <citation type="journal article" date="2015" name="Nature">
        <title>rRNA introns, odd ribosomes, and small enigmatic genomes across a large radiation of phyla.</title>
        <authorList>
            <person name="Brown C.T."/>
            <person name="Hug L.A."/>
            <person name="Thomas B.C."/>
            <person name="Sharon I."/>
            <person name="Castelle C.J."/>
            <person name="Singh A."/>
            <person name="Wilkins M.J."/>
            <person name="Williams K.H."/>
            <person name="Banfield J.F."/>
        </authorList>
    </citation>
    <scope>NUCLEOTIDE SEQUENCE [LARGE SCALE GENOMIC DNA]</scope>
</reference>
<comment type="caution">
    <text evidence="1">The sequence shown here is derived from an EMBL/GenBank/DDBJ whole genome shotgun (WGS) entry which is preliminary data.</text>
</comment>
<keyword evidence="1" id="KW-0547">Nucleotide-binding</keyword>
<accession>A0A0G0BYS6</accession>
<sequence length="43" mass="4944">MISFQNVTKNFGSINALEDITFEVKDGEFVFLILVKFSLMMLI</sequence>
<proteinExistence type="predicted"/>
<dbReference type="GO" id="GO:0005524">
    <property type="term" value="F:ATP binding"/>
    <property type="evidence" value="ECO:0007669"/>
    <property type="project" value="UniProtKB-KW"/>
</dbReference>
<keyword evidence="1" id="KW-0067">ATP-binding</keyword>
<dbReference type="EMBL" id="LBOW01000012">
    <property type="protein sequence ID" value="KKP44065.1"/>
    <property type="molecule type" value="Genomic_DNA"/>
</dbReference>
<evidence type="ECO:0000313" key="2">
    <source>
        <dbReference type="Proteomes" id="UP000034778"/>
    </source>
</evidence>
<name>A0A0G0BYS6_9BACT</name>
<protein>
    <submittedName>
        <fullName evidence="1">Maltose/maltodextrin import ATP-binding protein MalK</fullName>
    </submittedName>
</protein>
<dbReference type="InterPro" id="IPR027417">
    <property type="entry name" value="P-loop_NTPase"/>
</dbReference>
<organism evidence="1 2">
    <name type="scientific">Candidatus Woesebacteria bacterium GW2011_GWB1_33_22</name>
    <dbReference type="NCBI Taxonomy" id="1618566"/>
    <lineage>
        <taxon>Bacteria</taxon>
        <taxon>Candidatus Woeseibacteriota</taxon>
    </lineage>
</organism>
<dbReference type="Proteomes" id="UP000034778">
    <property type="component" value="Unassembled WGS sequence"/>
</dbReference>
<dbReference type="STRING" id="1618566.UR35_C0012G0022"/>
<dbReference type="Gene3D" id="3.40.50.300">
    <property type="entry name" value="P-loop containing nucleotide triphosphate hydrolases"/>
    <property type="match status" value="1"/>
</dbReference>
<dbReference type="SUPFAM" id="SSF52540">
    <property type="entry name" value="P-loop containing nucleoside triphosphate hydrolases"/>
    <property type="match status" value="1"/>
</dbReference>